<evidence type="ECO:0000256" key="1">
    <source>
        <dbReference type="ARBA" id="ARBA00009437"/>
    </source>
</evidence>
<dbReference type="GO" id="GO:0003700">
    <property type="term" value="F:DNA-binding transcription factor activity"/>
    <property type="evidence" value="ECO:0007669"/>
    <property type="project" value="InterPro"/>
</dbReference>
<dbReference type="Pfam" id="PF00126">
    <property type="entry name" value="HTH_1"/>
    <property type="match status" value="1"/>
</dbReference>
<dbReference type="RefSeq" id="WP_187600350.1">
    <property type="nucleotide sequence ID" value="NZ_CP060714.1"/>
</dbReference>
<evidence type="ECO:0000313" key="7">
    <source>
        <dbReference type="Proteomes" id="UP000515811"/>
    </source>
</evidence>
<dbReference type="KEGG" id="drg:H9K76_11440"/>
<dbReference type="InterPro" id="IPR036388">
    <property type="entry name" value="WH-like_DNA-bd_sf"/>
</dbReference>
<dbReference type="Gene3D" id="1.10.10.10">
    <property type="entry name" value="Winged helix-like DNA-binding domain superfamily/Winged helix DNA-binding domain"/>
    <property type="match status" value="1"/>
</dbReference>
<dbReference type="PANTHER" id="PTHR30126">
    <property type="entry name" value="HTH-TYPE TRANSCRIPTIONAL REGULATOR"/>
    <property type="match status" value="1"/>
</dbReference>
<dbReference type="SUPFAM" id="SSF53850">
    <property type="entry name" value="Periplasmic binding protein-like II"/>
    <property type="match status" value="1"/>
</dbReference>
<dbReference type="GO" id="GO:0000976">
    <property type="term" value="F:transcription cis-regulatory region binding"/>
    <property type="evidence" value="ECO:0007669"/>
    <property type="project" value="TreeGrafter"/>
</dbReference>
<dbReference type="InterPro" id="IPR000847">
    <property type="entry name" value="LysR_HTH_N"/>
</dbReference>
<dbReference type="PROSITE" id="PS50931">
    <property type="entry name" value="HTH_LYSR"/>
    <property type="match status" value="1"/>
</dbReference>
<dbReference type="AlphaFoldDB" id="A0A7G9RUR2"/>
<dbReference type="Gene3D" id="3.40.190.290">
    <property type="match status" value="1"/>
</dbReference>
<keyword evidence="2" id="KW-0805">Transcription regulation</keyword>
<evidence type="ECO:0000259" key="5">
    <source>
        <dbReference type="PROSITE" id="PS50931"/>
    </source>
</evidence>
<dbReference type="EMBL" id="CP060714">
    <property type="protein sequence ID" value="QNN59337.1"/>
    <property type="molecule type" value="Genomic_DNA"/>
</dbReference>
<dbReference type="Proteomes" id="UP000515811">
    <property type="component" value="Chromosome"/>
</dbReference>
<protein>
    <submittedName>
        <fullName evidence="6">LysR family transcriptional regulator</fullName>
    </submittedName>
</protein>
<dbReference type="PANTHER" id="PTHR30126:SF4">
    <property type="entry name" value="LYSR FAMILY TRANSCRIPTIONAL REGULATOR"/>
    <property type="match status" value="1"/>
</dbReference>
<keyword evidence="4" id="KW-0804">Transcription</keyword>
<reference evidence="6 7" key="1">
    <citation type="submission" date="2020-08" db="EMBL/GenBank/DDBJ databases">
        <title>Genome sequence of Diaphorobacter ruginosibacter DSM 27467T.</title>
        <authorList>
            <person name="Hyun D.-W."/>
            <person name="Bae J.-W."/>
        </authorList>
    </citation>
    <scope>NUCLEOTIDE SEQUENCE [LARGE SCALE GENOMIC DNA]</scope>
    <source>
        <strain evidence="6 7">DSM 27467</strain>
    </source>
</reference>
<organism evidence="6 7">
    <name type="scientific">Diaphorobacter ruginosibacter</name>
    <dbReference type="NCBI Taxonomy" id="1715720"/>
    <lineage>
        <taxon>Bacteria</taxon>
        <taxon>Pseudomonadati</taxon>
        <taxon>Pseudomonadota</taxon>
        <taxon>Betaproteobacteria</taxon>
        <taxon>Burkholderiales</taxon>
        <taxon>Comamonadaceae</taxon>
        <taxon>Diaphorobacter</taxon>
    </lineage>
</organism>
<keyword evidence="7" id="KW-1185">Reference proteome</keyword>
<evidence type="ECO:0000256" key="2">
    <source>
        <dbReference type="ARBA" id="ARBA00023015"/>
    </source>
</evidence>
<gene>
    <name evidence="6" type="ORF">H9K76_11440</name>
</gene>
<keyword evidence="3" id="KW-0238">DNA-binding</keyword>
<sequence>MQNARAVLSPENLAMLQLIADTGSFAAAARELHLVPSALTYRVRQIEDALDVLLFDRSSRQAQPTAAGSELLREGARLLEDVDAIANHVRRVATGWEPQLTLSVDQIISTATVLELAEAFCAIRPTPPTRLKFADGVLSGTLEALTSGIADLAIGVAVDAPSVAGLQSAPLGTLQFVFVVAPHHPLASVNEPISDSVLREHRMIAVADSALRTNVSMGILPGQDVMTVDSMRAKIQAQLRGLGAGFLPEPMVRSYLEAGHLVMRTVQRPQRNVRLSYAWGRGGQRAPGRALAWWLEQLKSEATQRSLLENHHHF</sequence>
<dbReference type="InterPro" id="IPR005119">
    <property type="entry name" value="LysR_subst-bd"/>
</dbReference>
<dbReference type="SUPFAM" id="SSF46785">
    <property type="entry name" value="Winged helix' DNA-binding domain"/>
    <property type="match status" value="1"/>
</dbReference>
<comment type="similarity">
    <text evidence="1">Belongs to the LysR transcriptional regulatory family.</text>
</comment>
<feature type="domain" description="HTH lysR-type" evidence="5">
    <location>
        <begin position="8"/>
        <end position="65"/>
    </location>
</feature>
<accession>A0A7G9RUR2</accession>
<proteinExistence type="inferred from homology"/>
<evidence type="ECO:0000313" key="6">
    <source>
        <dbReference type="EMBL" id="QNN59337.1"/>
    </source>
</evidence>
<name>A0A7G9RUR2_9BURK</name>
<evidence type="ECO:0000256" key="4">
    <source>
        <dbReference type="ARBA" id="ARBA00023163"/>
    </source>
</evidence>
<evidence type="ECO:0000256" key="3">
    <source>
        <dbReference type="ARBA" id="ARBA00023125"/>
    </source>
</evidence>
<dbReference type="InterPro" id="IPR036390">
    <property type="entry name" value="WH_DNA-bd_sf"/>
</dbReference>
<dbReference type="Pfam" id="PF03466">
    <property type="entry name" value="LysR_substrate"/>
    <property type="match status" value="1"/>
</dbReference>